<evidence type="ECO:0000313" key="6">
    <source>
        <dbReference type="Proteomes" id="UP000283713"/>
    </source>
</evidence>
<organism evidence="2 5">
    <name type="scientific">Phocaeicola vulgatus</name>
    <name type="common">Bacteroides vulgatus</name>
    <dbReference type="NCBI Taxonomy" id="821"/>
    <lineage>
        <taxon>Bacteria</taxon>
        <taxon>Pseudomonadati</taxon>
        <taxon>Bacteroidota</taxon>
        <taxon>Bacteroidia</taxon>
        <taxon>Bacteroidales</taxon>
        <taxon>Bacteroidaceae</taxon>
        <taxon>Phocaeicola</taxon>
    </lineage>
</organism>
<dbReference type="EMBL" id="QSAI01000040">
    <property type="protein sequence ID" value="RGW45529.1"/>
    <property type="molecule type" value="Genomic_DNA"/>
</dbReference>
<accession>A0A0P0LI61</accession>
<dbReference type="AlphaFoldDB" id="A0A0P0LI61"/>
<protein>
    <submittedName>
        <fullName evidence="2">Uncharacterized protein</fullName>
    </submittedName>
</protein>
<name>A0A0P0LI61_PHOVU</name>
<sequence>MYFWDIQKRWFNLKNEILMGKNKKAAYSKREEEKANRIVKGLFIGLIVLALVIMVGYAMYG</sequence>
<dbReference type="Proteomes" id="UP000061587">
    <property type="component" value="Chromosome"/>
</dbReference>
<keyword evidence="1" id="KW-0812">Transmembrane</keyword>
<evidence type="ECO:0000313" key="7">
    <source>
        <dbReference type="Proteomes" id="UP000285469"/>
    </source>
</evidence>
<feature type="transmembrane region" description="Helical" evidence="1">
    <location>
        <begin position="38"/>
        <end position="60"/>
    </location>
</feature>
<proteinExistence type="predicted"/>
<evidence type="ECO:0000256" key="1">
    <source>
        <dbReference type="SAM" id="Phobius"/>
    </source>
</evidence>
<reference evidence="2 5" key="2">
    <citation type="journal article" date="2016" name="Genome Biol. Evol.">
        <title>Extensive mobilome-driven genome diversification in mouse gut-associated Bacteroides vulgatus mpk.</title>
        <authorList>
            <person name="Lange A."/>
            <person name="Beier S."/>
            <person name="Steimle A."/>
            <person name="Autenrieth I.B."/>
            <person name="Huson D.H."/>
            <person name="Frick J.S."/>
        </authorList>
    </citation>
    <scope>NUCLEOTIDE SEQUENCE [LARGE SCALE GENOMIC DNA]</scope>
    <source>
        <strain evidence="5">mpk</strain>
        <strain evidence="2">Mpk</strain>
    </source>
</reference>
<evidence type="ECO:0000313" key="3">
    <source>
        <dbReference type="EMBL" id="RGW45529.1"/>
    </source>
</evidence>
<dbReference type="EMBL" id="CP013020">
    <property type="protein sequence ID" value="ALK84062.1"/>
    <property type="molecule type" value="Genomic_DNA"/>
</dbReference>
<dbReference type="Proteomes" id="UP000283713">
    <property type="component" value="Unassembled WGS sequence"/>
</dbReference>
<evidence type="ECO:0000313" key="5">
    <source>
        <dbReference type="Proteomes" id="UP000061587"/>
    </source>
</evidence>
<evidence type="ECO:0000313" key="2">
    <source>
        <dbReference type="EMBL" id="ALK84062.1"/>
    </source>
</evidence>
<reference evidence="6 7" key="3">
    <citation type="submission" date="2018-08" db="EMBL/GenBank/DDBJ databases">
        <title>A genome reference for cultivated species of the human gut microbiota.</title>
        <authorList>
            <person name="Zou Y."/>
            <person name="Xue W."/>
            <person name="Luo G."/>
        </authorList>
    </citation>
    <scope>NUCLEOTIDE SEQUENCE [LARGE SCALE GENOMIC DNA]</scope>
    <source>
        <strain evidence="3 7">AF12-25</strain>
        <strain evidence="4 6">AM16-6</strain>
    </source>
</reference>
<evidence type="ECO:0000313" key="4">
    <source>
        <dbReference type="EMBL" id="RHH74199.1"/>
    </source>
</evidence>
<dbReference type="EMBL" id="QRKA01000037">
    <property type="protein sequence ID" value="RHH74199.1"/>
    <property type="molecule type" value="Genomic_DNA"/>
</dbReference>
<keyword evidence="1" id="KW-0472">Membrane</keyword>
<dbReference type="PATRIC" id="fig|821.40.peg.1736"/>
<keyword evidence="1" id="KW-1133">Transmembrane helix</keyword>
<reference evidence="5" key="1">
    <citation type="submission" date="2015-10" db="EMBL/GenBank/DDBJ databases">
        <title>Extensive mobilome-driven genome diversification in gut-associated Bacteroides vulgatus mpk.</title>
        <authorList>
            <person name="Beier S."/>
            <person name="Lange A."/>
            <person name="Huson D.H."/>
            <person name="Frick J.-S."/>
            <person name="Autenrieth I.B."/>
        </authorList>
    </citation>
    <scope>NUCLEOTIDE SEQUENCE [LARGE SCALE GENOMIC DNA]</scope>
    <source>
        <strain evidence="5">mpk</strain>
    </source>
</reference>
<dbReference type="Proteomes" id="UP000285469">
    <property type="component" value="Unassembled WGS sequence"/>
</dbReference>
<gene>
    <name evidence="2" type="ORF">BvMPK_1455</name>
    <name evidence="4" type="ORF">DW193_19605</name>
    <name evidence="3" type="ORF">DWV70_17980</name>
</gene>